<dbReference type="STRING" id="1120995.SAMN02745245_01714"/>
<dbReference type="NCBIfam" id="TIGR01167">
    <property type="entry name" value="LPXTG_anchor"/>
    <property type="match status" value="1"/>
</dbReference>
<keyword evidence="6" id="KW-1133">Transmembrane helix</keyword>
<keyword evidence="2" id="KW-0964">Secreted</keyword>
<evidence type="ECO:0000256" key="1">
    <source>
        <dbReference type="ARBA" id="ARBA00022512"/>
    </source>
</evidence>
<keyword evidence="3" id="KW-0732">Signal</keyword>
<evidence type="ECO:0000256" key="6">
    <source>
        <dbReference type="SAM" id="Phobius"/>
    </source>
</evidence>
<proteinExistence type="predicted"/>
<dbReference type="Proteomes" id="UP000184032">
    <property type="component" value="Unassembled WGS sequence"/>
</dbReference>
<evidence type="ECO:0000256" key="2">
    <source>
        <dbReference type="ARBA" id="ARBA00022525"/>
    </source>
</evidence>
<keyword evidence="6" id="KW-0812">Transmembrane</keyword>
<gene>
    <name evidence="8" type="ORF">SAMN02745245_01714</name>
</gene>
<evidence type="ECO:0000259" key="7">
    <source>
        <dbReference type="PROSITE" id="PS50847"/>
    </source>
</evidence>
<dbReference type="CDD" id="cd00222">
    <property type="entry name" value="CollagenBindB"/>
    <property type="match status" value="5"/>
</dbReference>
<keyword evidence="6" id="KW-0472">Membrane</keyword>
<dbReference type="InterPro" id="IPR019931">
    <property type="entry name" value="LPXTG_anchor"/>
</dbReference>
<feature type="transmembrane region" description="Helical" evidence="6">
    <location>
        <begin position="1009"/>
        <end position="1030"/>
    </location>
</feature>
<keyword evidence="4" id="KW-0572">Peptidoglycan-anchor</keyword>
<evidence type="ECO:0000256" key="4">
    <source>
        <dbReference type="ARBA" id="ARBA00023088"/>
    </source>
</evidence>
<evidence type="ECO:0000256" key="3">
    <source>
        <dbReference type="ARBA" id="ARBA00022729"/>
    </source>
</evidence>
<sequence length="1034" mass="115949">MSKKRQISWLLIIAMLLDLIVATGMTFAEETGIDIGGHAIINAEETSVIKSGTSEKLRIFDDSGIQVQEINVGDSLFLRYTFKIDDSYAPNVKAGDYFKIKAPATKYFDTKHFKGSLLDGDIKVGEYELINSNPDQYYIKITFNENAEGKTTIDNGFFEFKASVYSTGDDLVIGEDAEGEVKVDVTVDSNEPGVDPGEPEVDPENPSLGGIDEKPIIDKTGSQHGNANEIAWGLKINYDQIYNLVTYNPQMAIEQRKNMLLIDELPENVLVDRNRKLEDQIDIKIPVYAPTPTGEMSGYSLVSLKVIPTLKMPEEGQSYEDYKKTMRNSAEPTVGWYFNEKTNRETVILAFGDLPGNGQTYHNFAGGKTGFEALIDADKNLNDEQKSQTKIIYGETGPTQGQVIGYDLSIVTMVVGPDGPYKNTARLEWNEGVGEEAGGEVEFIGVDGGINTSNKVLIRAEKLWEDEDNAGNTRPNSIQVQLKADEENIKDTEELKGLVTLDKENNWETSWEELPKYKITKEGASAIDYTLEEVNKPEGYTSVIDKIEGKKGDKFTIDFKVTNTYTPGEQPAPETTKVEGEKTWDHGNNPEENRPKEIVVELWKTVGGEFTQVTDKTITVTPDENGDWKYSFENLPKYENGEEVIYSVKEQPVPDYTNEIKGYDIENTYNPLKTTVHVTKSWDDKNNQDGIRPKSIKVQLYADGEKHGEEVELNESNNWSHSWTNLDKKAKGAEIKYTVKEVSVPNDYDVTINDSNLGVIVIVNKHTPTTPPTIPPTNPTPEIDIDGEKTWEDYNNEGKRPSSIVVNLLADNVIVRTKTVTPDSNGNWKYSFTNLPKYKNDKLIKYTVEEVVPENYEASYSGYNIKNRYTEEDRNITVKKVWNDENNKDNLRTDSIKVQLYGNGEKYGEVIELNESNNWSHNWTGLKKVVDGREVTYTVREVEVPSGYEVNYDESVRGSVTITNTYKPITTTEKSNEEPTEESKAKEESKPEEAVKALKLSNILPKTGVGAMTSLATSGISLLAVGMYLLKKKK</sequence>
<dbReference type="Pfam" id="PF05738">
    <property type="entry name" value="Cna_B"/>
    <property type="match status" value="5"/>
</dbReference>
<dbReference type="SUPFAM" id="SSF49478">
    <property type="entry name" value="Cna protein B-type domain"/>
    <property type="match status" value="5"/>
</dbReference>
<name>A0A1M5UBE1_9FIRM</name>
<feature type="region of interest" description="Disordered" evidence="5">
    <location>
        <begin position="564"/>
        <end position="592"/>
    </location>
</feature>
<dbReference type="EMBL" id="FQXI01000015">
    <property type="protein sequence ID" value="SHH60231.1"/>
    <property type="molecule type" value="Genomic_DNA"/>
</dbReference>
<dbReference type="AlphaFoldDB" id="A0A1M5UBE1"/>
<keyword evidence="1" id="KW-0134">Cell wall</keyword>
<dbReference type="OrthoDB" id="1700159at2"/>
<feature type="compositionally biased region" description="Basic and acidic residues" evidence="5">
    <location>
        <begin position="576"/>
        <end position="592"/>
    </location>
</feature>
<dbReference type="PROSITE" id="PS50847">
    <property type="entry name" value="GRAM_POS_ANCHORING"/>
    <property type="match status" value="1"/>
</dbReference>
<dbReference type="RefSeq" id="WP_073185380.1">
    <property type="nucleotide sequence ID" value="NZ_FQXI01000015.1"/>
</dbReference>
<feature type="compositionally biased region" description="Basic and acidic residues" evidence="5">
    <location>
        <begin position="974"/>
        <end position="993"/>
    </location>
</feature>
<feature type="domain" description="Gram-positive cocci surface proteins LPxTG" evidence="7">
    <location>
        <begin position="1004"/>
        <end position="1034"/>
    </location>
</feature>
<evidence type="ECO:0000313" key="8">
    <source>
        <dbReference type="EMBL" id="SHH60231.1"/>
    </source>
</evidence>
<evidence type="ECO:0000313" key="9">
    <source>
        <dbReference type="Proteomes" id="UP000184032"/>
    </source>
</evidence>
<keyword evidence="9" id="KW-1185">Reference proteome</keyword>
<dbReference type="InterPro" id="IPR008454">
    <property type="entry name" value="Collagen-bd_Cna-like_B-typ_dom"/>
</dbReference>
<reference evidence="8 9" key="1">
    <citation type="submission" date="2016-11" db="EMBL/GenBank/DDBJ databases">
        <authorList>
            <person name="Jaros S."/>
            <person name="Januszkiewicz K."/>
            <person name="Wedrychowicz H."/>
        </authorList>
    </citation>
    <scope>NUCLEOTIDE SEQUENCE [LARGE SCALE GENOMIC DNA]</scope>
    <source>
        <strain evidence="8 9">DSM 21120</strain>
    </source>
</reference>
<organism evidence="8 9">
    <name type="scientific">Anaerosphaera aminiphila DSM 21120</name>
    <dbReference type="NCBI Taxonomy" id="1120995"/>
    <lineage>
        <taxon>Bacteria</taxon>
        <taxon>Bacillati</taxon>
        <taxon>Bacillota</taxon>
        <taxon>Tissierellia</taxon>
        <taxon>Tissierellales</taxon>
        <taxon>Peptoniphilaceae</taxon>
        <taxon>Anaerosphaera</taxon>
    </lineage>
</organism>
<protein>
    <submittedName>
        <fullName evidence="8">LPXTG-motif cell wall anchor domain-containing protein</fullName>
    </submittedName>
</protein>
<dbReference type="InterPro" id="IPR008966">
    <property type="entry name" value="Adhesion_dom_sf"/>
</dbReference>
<accession>A0A1M5UBE1</accession>
<evidence type="ECO:0000256" key="5">
    <source>
        <dbReference type="SAM" id="MobiDB-lite"/>
    </source>
</evidence>
<dbReference type="Gene3D" id="2.60.40.1140">
    <property type="entry name" value="Collagen-binding surface protein Cna, B-type domain"/>
    <property type="match status" value="5"/>
</dbReference>
<feature type="region of interest" description="Disordered" evidence="5">
    <location>
        <begin position="967"/>
        <end position="993"/>
    </location>
</feature>
<dbReference type="SUPFAM" id="SSF49401">
    <property type="entry name" value="Bacterial adhesins"/>
    <property type="match status" value="1"/>
</dbReference>
<feature type="region of interest" description="Disordered" evidence="5">
    <location>
        <begin position="188"/>
        <end position="207"/>
    </location>
</feature>